<dbReference type="RefSeq" id="WP_100923042.1">
    <property type="nucleotide sequence ID" value="NZ_CP020372.1"/>
</dbReference>
<evidence type="ECO:0000313" key="3">
    <source>
        <dbReference type="Proteomes" id="UP000232638"/>
    </source>
</evidence>
<dbReference type="InterPro" id="IPR041049">
    <property type="entry name" value="DUF5615"/>
</dbReference>
<keyword evidence="3" id="KW-1185">Reference proteome</keyword>
<feature type="domain" description="DUF5615" evidence="1">
    <location>
        <begin position="1"/>
        <end position="62"/>
    </location>
</feature>
<dbReference type="KEGG" id="tsy:THSYN_31315"/>
<dbReference type="AlphaFoldDB" id="A0A2K8UIQ5"/>
<evidence type="ECO:0000259" key="1">
    <source>
        <dbReference type="Pfam" id="PF18480"/>
    </source>
</evidence>
<keyword evidence="2" id="KW-0614">Plasmid</keyword>
<dbReference type="Pfam" id="PF18480">
    <property type="entry name" value="DUF5615"/>
    <property type="match status" value="1"/>
</dbReference>
<reference evidence="2 3" key="1">
    <citation type="submission" date="2017-03" db="EMBL/GenBank/DDBJ databases">
        <title>Complete genome sequence of Candidatus 'Thiodictyon syntrophicum' sp. nov. strain Cad16T, a photolithoautotroph purple sulfur bacterium isolated from an alpine meromictic lake.</title>
        <authorList>
            <person name="Luedin S.M."/>
            <person name="Pothier J.F."/>
            <person name="Danza F."/>
            <person name="Storelli N."/>
            <person name="Wittwer M."/>
            <person name="Tonolla M."/>
        </authorList>
    </citation>
    <scope>NUCLEOTIDE SEQUENCE [LARGE SCALE GENOMIC DNA]</scope>
    <source>
        <strain evidence="2 3">Cad16T</strain>
        <plasmid evidence="3">Plasmid pts485</plasmid>
    </source>
</reference>
<dbReference type="EMBL" id="CP020372">
    <property type="protein sequence ID" value="AUB85415.1"/>
    <property type="molecule type" value="Genomic_DNA"/>
</dbReference>
<accession>A0A2K8UIQ5</accession>
<sequence length="112" mass="12613">MRILLDEDLPRSLGKLLTGHEPETVPRCGWSGVKNGKLLALAATRFDVFLTMDQNIEFQQNLATLPIAILVVEAVSNRIEHLHPLVPEILRELNHIPPKSLRRVKRRPPGDA</sequence>
<organism evidence="2 3">
    <name type="scientific">Candidatus Thiodictyon syntrophicum</name>
    <dbReference type="NCBI Taxonomy" id="1166950"/>
    <lineage>
        <taxon>Bacteria</taxon>
        <taxon>Pseudomonadati</taxon>
        <taxon>Pseudomonadota</taxon>
        <taxon>Gammaproteobacteria</taxon>
        <taxon>Chromatiales</taxon>
        <taxon>Chromatiaceae</taxon>
        <taxon>Thiodictyon</taxon>
    </lineage>
</organism>
<proteinExistence type="predicted"/>
<protein>
    <recommendedName>
        <fullName evidence="1">DUF5615 domain-containing protein</fullName>
    </recommendedName>
</protein>
<evidence type="ECO:0000313" key="2">
    <source>
        <dbReference type="EMBL" id="AUB85415.1"/>
    </source>
</evidence>
<name>A0A2K8UIQ5_9GAMM</name>
<dbReference type="Proteomes" id="UP000232638">
    <property type="component" value="Plasmid pTs485"/>
</dbReference>
<gene>
    <name evidence="2" type="ORF">THSYN_31315</name>
</gene>
<geneLocation type="plasmid" evidence="3">
    <name>pts485</name>
</geneLocation>